<feature type="transmembrane region" description="Helical" evidence="8">
    <location>
        <begin position="69"/>
        <end position="89"/>
    </location>
</feature>
<dbReference type="PANTHER" id="PTHR30269:SF37">
    <property type="entry name" value="MEMBRANE TRANSPORTER PROTEIN"/>
    <property type="match status" value="1"/>
</dbReference>
<feature type="transmembrane region" description="Helical" evidence="8">
    <location>
        <begin position="192"/>
        <end position="210"/>
    </location>
</feature>
<dbReference type="Pfam" id="PF01925">
    <property type="entry name" value="TauE"/>
    <property type="match status" value="1"/>
</dbReference>
<dbReference type="AlphaFoldDB" id="A0A1I5CIU8"/>
<evidence type="ECO:0000313" key="10">
    <source>
        <dbReference type="Proteomes" id="UP000198599"/>
    </source>
</evidence>
<keyword evidence="7 8" id="KW-0472">Membrane</keyword>
<evidence type="ECO:0000256" key="3">
    <source>
        <dbReference type="ARBA" id="ARBA00022448"/>
    </source>
</evidence>
<dbReference type="PANTHER" id="PTHR30269">
    <property type="entry name" value="TRANSMEMBRANE PROTEIN YFCA"/>
    <property type="match status" value="1"/>
</dbReference>
<comment type="subcellular location">
    <subcellularLocation>
        <location evidence="1 8">Cell membrane</location>
        <topology evidence="1 8">Multi-pass membrane protein</topology>
    </subcellularLocation>
</comment>
<dbReference type="RefSeq" id="WP_092838037.1">
    <property type="nucleotide sequence ID" value="NZ_FOVP01000010.1"/>
</dbReference>
<dbReference type="EMBL" id="FOVP01000010">
    <property type="protein sequence ID" value="SFN86814.1"/>
    <property type="molecule type" value="Genomic_DNA"/>
</dbReference>
<comment type="similarity">
    <text evidence="2 8">Belongs to the 4-toluene sulfonate uptake permease (TSUP) (TC 2.A.102) family.</text>
</comment>
<protein>
    <recommendedName>
        <fullName evidence="8">Probable membrane transporter protein</fullName>
    </recommendedName>
</protein>
<keyword evidence="6 8" id="KW-1133">Transmembrane helix</keyword>
<feature type="transmembrane region" description="Helical" evidence="8">
    <location>
        <begin position="95"/>
        <end position="113"/>
    </location>
</feature>
<feature type="transmembrane region" description="Helical" evidence="8">
    <location>
        <begin position="125"/>
        <end position="146"/>
    </location>
</feature>
<dbReference type="Proteomes" id="UP000198599">
    <property type="component" value="Unassembled WGS sequence"/>
</dbReference>
<evidence type="ECO:0000256" key="4">
    <source>
        <dbReference type="ARBA" id="ARBA00022475"/>
    </source>
</evidence>
<sequence length="241" mass="25216">MSDLMAANLIVVVAALSQACTGFGFSVMATPFLLLVFAASDAIQINIILSILISAVLLPKLIADVDWGLCKKLVLGSLLGAPVGLLIFLVANADYLRAAIGGILLTLTFLIILRFRIVRTGMRDMIIGGLSGILTGGLGMPGPPLLVYSAGTGMAPRALRSTSLVFFLFIYSLILILQILAGSAAGATFTTALYLTPAAAVGVMAGQWLFRRINPAVFMALIYALMLVTGAYLVGSTLMSD</sequence>
<evidence type="ECO:0000256" key="5">
    <source>
        <dbReference type="ARBA" id="ARBA00022692"/>
    </source>
</evidence>
<evidence type="ECO:0000313" key="9">
    <source>
        <dbReference type="EMBL" id="SFN86814.1"/>
    </source>
</evidence>
<keyword evidence="5 8" id="KW-0812">Transmembrane</keyword>
<evidence type="ECO:0000256" key="7">
    <source>
        <dbReference type="ARBA" id="ARBA00023136"/>
    </source>
</evidence>
<gene>
    <name evidence="9" type="ORF">SAMN04487859_11065</name>
</gene>
<proteinExistence type="inferred from homology"/>
<dbReference type="STRING" id="1005928.SAMN04487859_11065"/>
<accession>A0A1I5CIU8</accession>
<dbReference type="InterPro" id="IPR002781">
    <property type="entry name" value="TM_pro_TauE-like"/>
</dbReference>
<reference evidence="10" key="1">
    <citation type="submission" date="2016-10" db="EMBL/GenBank/DDBJ databases">
        <authorList>
            <person name="Varghese N."/>
            <person name="Submissions S."/>
        </authorList>
    </citation>
    <scope>NUCLEOTIDE SEQUENCE [LARGE SCALE GENOMIC DNA]</scope>
    <source>
        <strain evidence="10">DSM 28463</strain>
    </source>
</reference>
<feature type="transmembrane region" description="Helical" evidence="8">
    <location>
        <begin position="158"/>
        <end position="180"/>
    </location>
</feature>
<dbReference type="GO" id="GO:0005886">
    <property type="term" value="C:plasma membrane"/>
    <property type="evidence" value="ECO:0007669"/>
    <property type="project" value="UniProtKB-SubCell"/>
</dbReference>
<keyword evidence="10" id="KW-1185">Reference proteome</keyword>
<evidence type="ECO:0000256" key="1">
    <source>
        <dbReference type="ARBA" id="ARBA00004651"/>
    </source>
</evidence>
<keyword evidence="4 8" id="KW-1003">Cell membrane</keyword>
<feature type="transmembrane region" description="Helical" evidence="8">
    <location>
        <begin position="216"/>
        <end position="235"/>
    </location>
</feature>
<organism evidence="9 10">
    <name type="scientific">Roseovarius lutimaris</name>
    <dbReference type="NCBI Taxonomy" id="1005928"/>
    <lineage>
        <taxon>Bacteria</taxon>
        <taxon>Pseudomonadati</taxon>
        <taxon>Pseudomonadota</taxon>
        <taxon>Alphaproteobacteria</taxon>
        <taxon>Rhodobacterales</taxon>
        <taxon>Roseobacteraceae</taxon>
        <taxon>Roseovarius</taxon>
    </lineage>
</organism>
<evidence type="ECO:0000256" key="2">
    <source>
        <dbReference type="ARBA" id="ARBA00009142"/>
    </source>
</evidence>
<evidence type="ECO:0000256" key="6">
    <source>
        <dbReference type="ARBA" id="ARBA00022989"/>
    </source>
</evidence>
<evidence type="ECO:0000256" key="8">
    <source>
        <dbReference type="RuleBase" id="RU363041"/>
    </source>
</evidence>
<feature type="transmembrane region" description="Helical" evidence="8">
    <location>
        <begin position="32"/>
        <end position="57"/>
    </location>
</feature>
<keyword evidence="3" id="KW-0813">Transport</keyword>
<dbReference type="OrthoDB" id="7345770at2"/>
<dbReference type="InterPro" id="IPR052017">
    <property type="entry name" value="TSUP"/>
</dbReference>
<name>A0A1I5CIU8_9RHOB</name>